<organism evidence="2 3">
    <name type="scientific">Choanephora cucurbitarum</name>
    <dbReference type="NCBI Taxonomy" id="101091"/>
    <lineage>
        <taxon>Eukaryota</taxon>
        <taxon>Fungi</taxon>
        <taxon>Fungi incertae sedis</taxon>
        <taxon>Mucoromycota</taxon>
        <taxon>Mucoromycotina</taxon>
        <taxon>Mucoromycetes</taxon>
        <taxon>Mucorales</taxon>
        <taxon>Mucorineae</taxon>
        <taxon>Choanephoraceae</taxon>
        <taxon>Choanephoroideae</taxon>
        <taxon>Choanephora</taxon>
    </lineage>
</organism>
<feature type="region of interest" description="Disordered" evidence="1">
    <location>
        <begin position="178"/>
        <end position="214"/>
    </location>
</feature>
<accession>A0A1C7MU62</accession>
<name>A0A1C7MU62_9FUNG</name>
<gene>
    <name evidence="2" type="ORF">A0J61_11848</name>
</gene>
<comment type="caution">
    <text evidence="2">The sequence shown here is derived from an EMBL/GenBank/DDBJ whole genome shotgun (WGS) entry which is preliminary data.</text>
</comment>
<dbReference type="AlphaFoldDB" id="A0A1C7MU62"/>
<reference evidence="2 3" key="1">
    <citation type="submission" date="2016-03" db="EMBL/GenBank/DDBJ databases">
        <title>Choanephora cucurbitarum.</title>
        <authorList>
            <person name="Min B."/>
            <person name="Park H."/>
            <person name="Park J.-H."/>
            <person name="Shin H.-D."/>
            <person name="Choi I.-G."/>
        </authorList>
    </citation>
    <scope>NUCLEOTIDE SEQUENCE [LARGE SCALE GENOMIC DNA]</scope>
    <source>
        <strain evidence="2 3">KUS-F28377</strain>
    </source>
</reference>
<dbReference type="InParanoid" id="A0A1C7MU62"/>
<proteinExistence type="predicted"/>
<dbReference type="EMBL" id="LUGH01002583">
    <property type="protein sequence ID" value="OBZ78524.1"/>
    <property type="molecule type" value="Genomic_DNA"/>
</dbReference>
<evidence type="ECO:0000256" key="1">
    <source>
        <dbReference type="SAM" id="MobiDB-lite"/>
    </source>
</evidence>
<dbReference type="Proteomes" id="UP000093000">
    <property type="component" value="Unassembled WGS sequence"/>
</dbReference>
<sequence length="214" mass="24337">MHGDSNTPLNRFKYFLISCFGDSINPDVSINCTDGAKKEAMMKLNLSTLEQLSKVVLADLLYQVQQKEPELKVKTWTQIPLKYKLAAYDDLRYLGNVYHIPINKSKDNWLEENLISYYFRNKKPDQLSSKSKRDQGSESTKGKQPIEGLRAAASEKIVPAHLSTMTLDDDELDPELTAIISNPAFVQQGDKRPLDNTEYQGSNKMSRTENTSRQ</sequence>
<protein>
    <submittedName>
        <fullName evidence="2">Uncharacterized protein</fullName>
    </submittedName>
</protein>
<evidence type="ECO:0000313" key="2">
    <source>
        <dbReference type="EMBL" id="OBZ78524.1"/>
    </source>
</evidence>
<evidence type="ECO:0000313" key="3">
    <source>
        <dbReference type="Proteomes" id="UP000093000"/>
    </source>
</evidence>
<feature type="region of interest" description="Disordered" evidence="1">
    <location>
        <begin position="125"/>
        <end position="149"/>
    </location>
</feature>
<keyword evidence="3" id="KW-1185">Reference proteome</keyword>